<protein>
    <submittedName>
        <fullName evidence="3">Uncharacterized protein</fullName>
    </submittedName>
</protein>
<organism evidence="3 4">
    <name type="scientific">Microbacterium paraoxydans</name>
    <dbReference type="NCBI Taxonomy" id="199592"/>
    <lineage>
        <taxon>Bacteria</taxon>
        <taxon>Bacillati</taxon>
        <taxon>Actinomycetota</taxon>
        <taxon>Actinomycetes</taxon>
        <taxon>Micrococcales</taxon>
        <taxon>Microbacteriaceae</taxon>
        <taxon>Microbacterium</taxon>
    </lineage>
</organism>
<comment type="caution">
    <text evidence="3">The sequence shown here is derived from an EMBL/GenBank/DDBJ whole genome shotgun (WGS) entry which is preliminary data.</text>
</comment>
<dbReference type="Proteomes" id="UP000678243">
    <property type="component" value="Unassembled WGS sequence"/>
</dbReference>
<reference evidence="3 4" key="1">
    <citation type="submission" date="2021-04" db="EMBL/GenBank/DDBJ databases">
        <title>Whole genome analysis of root endophytic bacterium Microbacterium paraoxydans ku-mp colonizing RP-bio226 rice variety.</title>
        <authorList>
            <person name="Ulaganathan K."/>
            <person name="Latha B."/>
        </authorList>
    </citation>
    <scope>NUCLEOTIDE SEQUENCE [LARGE SCALE GENOMIC DNA]</scope>
    <source>
        <strain evidence="4">ku-mp</strain>
    </source>
</reference>
<dbReference type="RefSeq" id="WP_211541934.1">
    <property type="nucleotide sequence ID" value="NZ_JAGTUK010000002.1"/>
</dbReference>
<evidence type="ECO:0000313" key="3">
    <source>
        <dbReference type="EMBL" id="MBS0023708.1"/>
    </source>
</evidence>
<name>A0ABS5IL68_9MICO</name>
<keyword evidence="2" id="KW-0812">Transmembrane</keyword>
<feature type="compositionally biased region" description="Basic and acidic residues" evidence="1">
    <location>
        <begin position="1"/>
        <end position="10"/>
    </location>
</feature>
<feature type="region of interest" description="Disordered" evidence="1">
    <location>
        <begin position="1"/>
        <end position="100"/>
    </location>
</feature>
<evidence type="ECO:0000256" key="2">
    <source>
        <dbReference type="SAM" id="Phobius"/>
    </source>
</evidence>
<keyword evidence="4" id="KW-1185">Reference proteome</keyword>
<gene>
    <name evidence="3" type="ORF">KE274_06260</name>
</gene>
<keyword evidence="2" id="KW-0472">Membrane</keyword>
<evidence type="ECO:0000256" key="1">
    <source>
        <dbReference type="SAM" id="MobiDB-lite"/>
    </source>
</evidence>
<feature type="transmembrane region" description="Helical" evidence="2">
    <location>
        <begin position="116"/>
        <end position="140"/>
    </location>
</feature>
<evidence type="ECO:0000313" key="4">
    <source>
        <dbReference type="Proteomes" id="UP000678243"/>
    </source>
</evidence>
<accession>A0ABS5IL68</accession>
<keyword evidence="2" id="KW-1133">Transmembrane helix</keyword>
<sequence>MSDGDGRTPDEPVLPEAVGEPDATAPTESAAIRPADDVIPPPPPDTPVPEGLLAPPPADIPPADAVLPPPPPATRRSERERPTPAILEGEPPAAVADDWTQPSMAPEVPTGGSYRVLAGVIFAFLFLLLVAAVVTLVFLVNAGFPALADAVPLLPPLRV</sequence>
<proteinExistence type="predicted"/>
<dbReference type="EMBL" id="JAGTUK010000002">
    <property type="protein sequence ID" value="MBS0023708.1"/>
    <property type="molecule type" value="Genomic_DNA"/>
</dbReference>